<feature type="transmembrane region" description="Helical" evidence="9">
    <location>
        <begin position="6"/>
        <end position="27"/>
    </location>
</feature>
<keyword evidence="9" id="KW-1133">Transmembrane helix</keyword>
<dbReference type="SMART" id="SM00304">
    <property type="entry name" value="HAMP"/>
    <property type="match status" value="1"/>
</dbReference>
<evidence type="ECO:0000313" key="14">
    <source>
        <dbReference type="Proteomes" id="UP000627166"/>
    </source>
</evidence>
<evidence type="ECO:0000256" key="2">
    <source>
        <dbReference type="ARBA" id="ARBA00004370"/>
    </source>
</evidence>
<dbReference type="Pfam" id="PF00672">
    <property type="entry name" value="HAMP"/>
    <property type="match status" value="1"/>
</dbReference>
<feature type="domain" description="HAMP" evidence="12">
    <location>
        <begin position="176"/>
        <end position="228"/>
    </location>
</feature>
<proteinExistence type="predicted"/>
<dbReference type="InterPro" id="IPR013767">
    <property type="entry name" value="PAS_fold"/>
</dbReference>
<dbReference type="EMBL" id="JACSQB010000030">
    <property type="protein sequence ID" value="MBD8046154.1"/>
    <property type="molecule type" value="Genomic_DNA"/>
</dbReference>
<dbReference type="Gene3D" id="3.30.450.20">
    <property type="entry name" value="PAS domain"/>
    <property type="match status" value="1"/>
</dbReference>
<evidence type="ECO:0000256" key="9">
    <source>
        <dbReference type="SAM" id="Phobius"/>
    </source>
</evidence>
<feature type="transmembrane region" description="Helical" evidence="9">
    <location>
        <begin position="153"/>
        <end position="179"/>
    </location>
</feature>
<dbReference type="Gene3D" id="6.10.340.10">
    <property type="match status" value="1"/>
</dbReference>
<dbReference type="SUPFAM" id="SSF47384">
    <property type="entry name" value="Homodimeric domain of signal transducing histidine kinase"/>
    <property type="match status" value="1"/>
</dbReference>
<evidence type="ECO:0000256" key="5">
    <source>
        <dbReference type="ARBA" id="ARBA00022679"/>
    </source>
</evidence>
<dbReference type="SUPFAM" id="SSF55874">
    <property type="entry name" value="ATPase domain of HSP90 chaperone/DNA topoisomerase II/histidine kinase"/>
    <property type="match status" value="1"/>
</dbReference>
<reference evidence="13 14" key="1">
    <citation type="submission" date="2020-08" db="EMBL/GenBank/DDBJ databases">
        <title>A Genomic Blueprint of the Chicken Gut Microbiome.</title>
        <authorList>
            <person name="Gilroy R."/>
            <person name="Ravi A."/>
            <person name="Getino M."/>
            <person name="Pursley I."/>
            <person name="Horton D.L."/>
            <person name="Alikhan N.-F."/>
            <person name="Baker D."/>
            <person name="Gharbi K."/>
            <person name="Hall N."/>
            <person name="Watson M."/>
            <person name="Adriaenssens E.M."/>
            <person name="Foster-Nyarko E."/>
            <person name="Jarju S."/>
            <person name="Secka A."/>
            <person name="Antonio M."/>
            <person name="Oren A."/>
            <person name="Chaudhuri R."/>
            <person name="La Ragione R.M."/>
            <person name="Hildebrand F."/>
            <person name="Pallen M.J."/>
        </authorList>
    </citation>
    <scope>NUCLEOTIDE SEQUENCE [LARGE SCALE GENOMIC DNA]</scope>
    <source>
        <strain evidence="13 14">N37</strain>
    </source>
</reference>
<dbReference type="InterPro" id="IPR000014">
    <property type="entry name" value="PAS"/>
</dbReference>
<dbReference type="InterPro" id="IPR005467">
    <property type="entry name" value="His_kinase_dom"/>
</dbReference>
<dbReference type="PROSITE" id="PS50112">
    <property type="entry name" value="PAS"/>
    <property type="match status" value="1"/>
</dbReference>
<keyword evidence="9" id="KW-0812">Transmembrane</keyword>
<dbReference type="InterPro" id="IPR003594">
    <property type="entry name" value="HATPase_dom"/>
</dbReference>
<evidence type="ECO:0000259" key="10">
    <source>
        <dbReference type="PROSITE" id="PS50109"/>
    </source>
</evidence>
<comment type="catalytic activity">
    <reaction evidence="1">
        <text>ATP + protein L-histidine = ADP + protein N-phospho-L-histidine.</text>
        <dbReference type="EC" id="2.7.13.3"/>
    </reaction>
</comment>
<dbReference type="Gene3D" id="1.10.287.130">
    <property type="match status" value="1"/>
</dbReference>
<dbReference type="NCBIfam" id="TIGR00229">
    <property type="entry name" value="sensory_box"/>
    <property type="match status" value="1"/>
</dbReference>
<dbReference type="CDD" id="cd00075">
    <property type="entry name" value="HATPase"/>
    <property type="match status" value="1"/>
</dbReference>
<feature type="domain" description="PAS" evidence="11">
    <location>
        <begin position="233"/>
        <end position="273"/>
    </location>
</feature>
<dbReference type="SMART" id="SM00387">
    <property type="entry name" value="HATPase_c"/>
    <property type="match status" value="1"/>
</dbReference>
<keyword evidence="8 9" id="KW-0472">Membrane</keyword>
<dbReference type="SMART" id="SM00388">
    <property type="entry name" value="HisKA"/>
    <property type="match status" value="1"/>
</dbReference>
<dbReference type="CDD" id="cd06225">
    <property type="entry name" value="HAMP"/>
    <property type="match status" value="1"/>
</dbReference>
<feature type="domain" description="Histidine kinase" evidence="10">
    <location>
        <begin position="351"/>
        <end position="564"/>
    </location>
</feature>
<keyword evidence="4" id="KW-0597">Phosphoprotein</keyword>
<evidence type="ECO:0000256" key="7">
    <source>
        <dbReference type="ARBA" id="ARBA00023012"/>
    </source>
</evidence>
<organism evidence="13 14">
    <name type="scientific">Clostridium faecium</name>
    <dbReference type="NCBI Taxonomy" id="2762223"/>
    <lineage>
        <taxon>Bacteria</taxon>
        <taxon>Bacillati</taxon>
        <taxon>Bacillota</taxon>
        <taxon>Clostridia</taxon>
        <taxon>Eubacteriales</taxon>
        <taxon>Clostridiaceae</taxon>
        <taxon>Clostridium</taxon>
    </lineage>
</organism>
<dbReference type="Proteomes" id="UP000627166">
    <property type="component" value="Unassembled WGS sequence"/>
</dbReference>
<dbReference type="PROSITE" id="PS50885">
    <property type="entry name" value="HAMP"/>
    <property type="match status" value="1"/>
</dbReference>
<evidence type="ECO:0000256" key="8">
    <source>
        <dbReference type="ARBA" id="ARBA00023136"/>
    </source>
</evidence>
<keyword evidence="5" id="KW-0808">Transferase</keyword>
<dbReference type="SUPFAM" id="SSF158472">
    <property type="entry name" value="HAMP domain-like"/>
    <property type="match status" value="1"/>
</dbReference>
<dbReference type="InterPro" id="IPR036890">
    <property type="entry name" value="HATPase_C_sf"/>
</dbReference>
<dbReference type="InterPro" id="IPR003661">
    <property type="entry name" value="HisK_dim/P_dom"/>
</dbReference>
<dbReference type="CDD" id="cd00082">
    <property type="entry name" value="HisKA"/>
    <property type="match status" value="1"/>
</dbReference>
<sequence>MKKKLMFYISASMIFIFGFVTILFIIISNYQRQENIKENLKSYNGIIKEFVKNDSFNASKTLLKKLDDLNIRITILDLEGNVKFDSKLDKDNLENHKERPEFEDALSSGEGYGVRVSKSSNEDTLYYASKFDNYIIRTAQPIKARNGDDKTYVFTYVTVIGVILLITIVISSKLSYVIVKPIMDLENITSMIAKGELNRRVKVNSKDEIGQLGASFNKMANKLEYSLNEVKEKQNRLSAILQSMDSGVIAIDINDNIIIVNAYTEKIFGINEDIIGKNIKKISENFDISKIFKDIDDNYKEIKIDYPKEAYLRVRTAEIINRNHHIGKVAVIQDVTDVKKLENVRTEFVANVSHELKTPLTSIKGFTETLRYVDDVETRDKFLDIIEEEADRLTRLISDILILSDIELQKDFKKEIVDVNKIIFHVDALMNNIGDKKDLNLIIKGENVPNLIGDSDKFKQMLINLVDNAIKYSESEEIIINRYCKDDQCVIEVEDKGIGISKDHISRLFERFYRVDKARSRAKGGTGLGLAIVKHIVLGFNGNIAVESELNKGTKFTITIPYNKVN</sequence>
<dbReference type="InterPro" id="IPR003660">
    <property type="entry name" value="HAMP_dom"/>
</dbReference>
<dbReference type="InterPro" id="IPR035965">
    <property type="entry name" value="PAS-like_dom_sf"/>
</dbReference>
<dbReference type="Gene3D" id="3.30.565.10">
    <property type="entry name" value="Histidine kinase-like ATPase, C-terminal domain"/>
    <property type="match status" value="1"/>
</dbReference>
<evidence type="ECO:0000256" key="1">
    <source>
        <dbReference type="ARBA" id="ARBA00000085"/>
    </source>
</evidence>
<dbReference type="SUPFAM" id="SSF55785">
    <property type="entry name" value="PYP-like sensor domain (PAS domain)"/>
    <property type="match status" value="1"/>
</dbReference>
<name>A0ABR8YPI3_9CLOT</name>
<accession>A0ABR8YPI3</accession>
<dbReference type="InterPro" id="IPR036097">
    <property type="entry name" value="HisK_dim/P_sf"/>
</dbReference>
<evidence type="ECO:0000259" key="12">
    <source>
        <dbReference type="PROSITE" id="PS50885"/>
    </source>
</evidence>
<protein>
    <recommendedName>
        <fullName evidence="3">histidine kinase</fullName>
        <ecNumber evidence="3">2.7.13.3</ecNumber>
    </recommendedName>
</protein>
<keyword evidence="7" id="KW-0902">Two-component regulatory system</keyword>
<dbReference type="PANTHER" id="PTHR45453:SF1">
    <property type="entry name" value="PHOSPHATE REGULON SENSOR PROTEIN PHOR"/>
    <property type="match status" value="1"/>
</dbReference>
<dbReference type="RefSeq" id="WP_191739131.1">
    <property type="nucleotide sequence ID" value="NZ_JACSQB010000030.1"/>
</dbReference>
<evidence type="ECO:0000256" key="4">
    <source>
        <dbReference type="ARBA" id="ARBA00022553"/>
    </source>
</evidence>
<dbReference type="PROSITE" id="PS50109">
    <property type="entry name" value="HIS_KIN"/>
    <property type="match status" value="1"/>
</dbReference>
<evidence type="ECO:0000256" key="6">
    <source>
        <dbReference type="ARBA" id="ARBA00022777"/>
    </source>
</evidence>
<evidence type="ECO:0000259" key="11">
    <source>
        <dbReference type="PROSITE" id="PS50112"/>
    </source>
</evidence>
<dbReference type="PANTHER" id="PTHR45453">
    <property type="entry name" value="PHOSPHATE REGULON SENSOR PROTEIN PHOR"/>
    <property type="match status" value="1"/>
</dbReference>
<keyword evidence="14" id="KW-1185">Reference proteome</keyword>
<evidence type="ECO:0000256" key="3">
    <source>
        <dbReference type="ARBA" id="ARBA00012438"/>
    </source>
</evidence>
<dbReference type="InterPro" id="IPR004358">
    <property type="entry name" value="Sig_transdc_His_kin-like_C"/>
</dbReference>
<keyword evidence="6" id="KW-0418">Kinase</keyword>
<dbReference type="EC" id="2.7.13.3" evidence="3"/>
<dbReference type="SMART" id="SM00091">
    <property type="entry name" value="PAS"/>
    <property type="match status" value="1"/>
</dbReference>
<dbReference type="PRINTS" id="PR00344">
    <property type="entry name" value="BCTRLSENSOR"/>
</dbReference>
<comment type="caution">
    <text evidence="13">The sequence shown here is derived from an EMBL/GenBank/DDBJ whole genome shotgun (WGS) entry which is preliminary data.</text>
</comment>
<dbReference type="InterPro" id="IPR050351">
    <property type="entry name" value="BphY/WalK/GraS-like"/>
</dbReference>
<dbReference type="Pfam" id="PF00512">
    <property type="entry name" value="HisKA"/>
    <property type="match status" value="1"/>
</dbReference>
<gene>
    <name evidence="13" type="ORF">H9637_03680</name>
</gene>
<dbReference type="Pfam" id="PF02518">
    <property type="entry name" value="HATPase_c"/>
    <property type="match status" value="1"/>
</dbReference>
<dbReference type="Pfam" id="PF00989">
    <property type="entry name" value="PAS"/>
    <property type="match status" value="1"/>
</dbReference>
<comment type="subcellular location">
    <subcellularLocation>
        <location evidence="2">Membrane</location>
    </subcellularLocation>
</comment>
<evidence type="ECO:0000313" key="13">
    <source>
        <dbReference type="EMBL" id="MBD8046154.1"/>
    </source>
</evidence>